<dbReference type="InterPro" id="IPR013785">
    <property type="entry name" value="Aldolase_TIM"/>
</dbReference>
<dbReference type="InterPro" id="IPR023885">
    <property type="entry name" value="4Fe4S-binding_SPASM_dom"/>
</dbReference>
<dbReference type="PROSITE" id="PS51918">
    <property type="entry name" value="RADICAL_SAM"/>
    <property type="match status" value="1"/>
</dbReference>
<keyword evidence="3" id="KW-0949">S-adenosyl-L-methionine</keyword>
<dbReference type="SFLD" id="SFLDS00029">
    <property type="entry name" value="Radical_SAM"/>
    <property type="match status" value="1"/>
</dbReference>
<sequence length="344" mass="39736">MPQLKASAVRDGLNFLSKLTPLRALNAAQVTGSYVLSRLTKKSRAWGLPLAVSLEPTTSCNLRCPECPSGLRSFTRPTGMLHDDVFRRTIDELAPRLWYLTFYFQGEPYLHPQFLEMVQYASRKKIYTATSTNGHYLTEANAKKTVESGLDRLIVSLDGTTQEVYQQYRVGGRLDKVLDGVKRVVKYKKELNSQTPRIIFQFLVVRPNEHQIDEAKELARELGVDDVWFKTAQIYDYQQGSPLIPTIDYYSRYENNQDGSWSIKNRLLNHCWKMWHSCVITWDGLVVPCCFDKDAEYRLGDLQTHSFRQLWHGAKYQGFRRALLKGRDQVEMCRNCTEGTKVWG</sequence>
<reference evidence="8 9" key="1">
    <citation type="submission" date="2018-12" db="EMBL/GenBank/DDBJ databases">
        <title>Hymenobacter gummosus sp. nov., isolated from a spring.</title>
        <authorList>
            <person name="Nie L."/>
        </authorList>
    </citation>
    <scope>NUCLEOTIDE SEQUENCE [LARGE SCALE GENOMIC DNA]</scope>
    <source>
        <strain evidence="8 9">KCTC 52166</strain>
    </source>
</reference>
<dbReference type="PANTHER" id="PTHR11228">
    <property type="entry name" value="RADICAL SAM DOMAIN PROTEIN"/>
    <property type="match status" value="1"/>
</dbReference>
<evidence type="ECO:0000256" key="3">
    <source>
        <dbReference type="ARBA" id="ARBA00022691"/>
    </source>
</evidence>
<dbReference type="InterPro" id="IPR034391">
    <property type="entry name" value="AdoMet-like_SPASM_containing"/>
</dbReference>
<dbReference type="CDD" id="cd01335">
    <property type="entry name" value="Radical_SAM"/>
    <property type="match status" value="1"/>
</dbReference>
<comment type="cofactor">
    <cofactor evidence="1">
        <name>[4Fe-4S] cluster</name>
        <dbReference type="ChEBI" id="CHEBI:49883"/>
    </cofactor>
</comment>
<dbReference type="AlphaFoldDB" id="A0A3S0J8Y7"/>
<dbReference type="Proteomes" id="UP000282184">
    <property type="component" value="Unassembled WGS sequence"/>
</dbReference>
<evidence type="ECO:0000313" key="9">
    <source>
        <dbReference type="Proteomes" id="UP000282184"/>
    </source>
</evidence>
<dbReference type="GO" id="GO:0046872">
    <property type="term" value="F:metal ion binding"/>
    <property type="evidence" value="ECO:0007669"/>
    <property type="project" value="UniProtKB-KW"/>
</dbReference>
<evidence type="ECO:0000256" key="5">
    <source>
        <dbReference type="ARBA" id="ARBA00023004"/>
    </source>
</evidence>
<organism evidence="8 9">
    <name type="scientific">Hymenobacter gummosus</name>
    <dbReference type="NCBI Taxonomy" id="1776032"/>
    <lineage>
        <taxon>Bacteria</taxon>
        <taxon>Pseudomonadati</taxon>
        <taxon>Bacteroidota</taxon>
        <taxon>Cytophagia</taxon>
        <taxon>Cytophagales</taxon>
        <taxon>Hymenobacteraceae</taxon>
        <taxon>Hymenobacter</taxon>
    </lineage>
</organism>
<keyword evidence="5" id="KW-0408">Iron</keyword>
<evidence type="ECO:0000256" key="1">
    <source>
        <dbReference type="ARBA" id="ARBA00001966"/>
    </source>
</evidence>
<evidence type="ECO:0000256" key="4">
    <source>
        <dbReference type="ARBA" id="ARBA00022723"/>
    </source>
</evidence>
<evidence type="ECO:0000259" key="7">
    <source>
        <dbReference type="PROSITE" id="PS51918"/>
    </source>
</evidence>
<keyword evidence="4" id="KW-0479">Metal-binding</keyword>
<dbReference type="Gene3D" id="3.20.20.70">
    <property type="entry name" value="Aldolase class I"/>
    <property type="match status" value="1"/>
</dbReference>
<dbReference type="GO" id="GO:0051536">
    <property type="term" value="F:iron-sulfur cluster binding"/>
    <property type="evidence" value="ECO:0007669"/>
    <property type="project" value="UniProtKB-KW"/>
</dbReference>
<keyword evidence="6" id="KW-0411">Iron-sulfur</keyword>
<dbReference type="OrthoDB" id="9805809at2"/>
<dbReference type="InterPro" id="IPR007197">
    <property type="entry name" value="rSAM"/>
</dbReference>
<dbReference type="SFLD" id="SFLDG01067">
    <property type="entry name" value="SPASM/twitch_domain_containing"/>
    <property type="match status" value="1"/>
</dbReference>
<dbReference type="RefSeq" id="WP_126694208.1">
    <property type="nucleotide sequence ID" value="NZ_RXOF01000009.1"/>
</dbReference>
<evidence type="ECO:0000256" key="6">
    <source>
        <dbReference type="ARBA" id="ARBA00023014"/>
    </source>
</evidence>
<feature type="domain" description="Radical SAM core" evidence="7">
    <location>
        <begin position="46"/>
        <end position="266"/>
    </location>
</feature>
<gene>
    <name evidence="8" type="ORF">EJV47_16150</name>
</gene>
<dbReference type="SFLD" id="SFLDG01387">
    <property type="entry name" value="BtrN-like_SPASM_domain_contain"/>
    <property type="match status" value="1"/>
</dbReference>
<dbReference type="GO" id="GO:0003824">
    <property type="term" value="F:catalytic activity"/>
    <property type="evidence" value="ECO:0007669"/>
    <property type="project" value="InterPro"/>
</dbReference>
<name>A0A3S0J8Y7_9BACT</name>
<evidence type="ECO:0000256" key="2">
    <source>
        <dbReference type="ARBA" id="ARBA00022485"/>
    </source>
</evidence>
<protein>
    <submittedName>
        <fullName evidence="8">Radical SAM protein</fullName>
    </submittedName>
</protein>
<dbReference type="SUPFAM" id="SSF102114">
    <property type="entry name" value="Radical SAM enzymes"/>
    <property type="match status" value="1"/>
</dbReference>
<accession>A0A3S0J8Y7</accession>
<dbReference type="CDD" id="cd21126">
    <property type="entry name" value="SPASM_rSAM"/>
    <property type="match status" value="1"/>
</dbReference>
<proteinExistence type="predicted"/>
<dbReference type="EMBL" id="RXOF01000009">
    <property type="protein sequence ID" value="RTQ48502.1"/>
    <property type="molecule type" value="Genomic_DNA"/>
</dbReference>
<comment type="caution">
    <text evidence="8">The sequence shown here is derived from an EMBL/GenBank/DDBJ whole genome shotgun (WGS) entry which is preliminary data.</text>
</comment>
<dbReference type="InterPro" id="IPR050377">
    <property type="entry name" value="Radical_SAM_PqqE_MftC-like"/>
</dbReference>
<keyword evidence="9" id="KW-1185">Reference proteome</keyword>
<keyword evidence="2" id="KW-0004">4Fe-4S</keyword>
<evidence type="ECO:0000313" key="8">
    <source>
        <dbReference type="EMBL" id="RTQ48502.1"/>
    </source>
</evidence>
<dbReference type="InterPro" id="IPR058240">
    <property type="entry name" value="rSAM_sf"/>
</dbReference>
<dbReference type="Pfam" id="PF04055">
    <property type="entry name" value="Radical_SAM"/>
    <property type="match status" value="1"/>
</dbReference>
<dbReference type="PANTHER" id="PTHR11228:SF7">
    <property type="entry name" value="PQQA PEPTIDE CYCLASE"/>
    <property type="match status" value="1"/>
</dbReference>
<dbReference type="Pfam" id="PF13186">
    <property type="entry name" value="SPASM"/>
    <property type="match status" value="1"/>
</dbReference>